<dbReference type="OrthoDB" id="272656at2759"/>
<dbReference type="GeneID" id="92514659"/>
<feature type="region of interest" description="Disordered" evidence="1">
    <location>
        <begin position="222"/>
        <end position="244"/>
    </location>
</feature>
<name>A0A836KKV7_9TRYP</name>
<dbReference type="AlphaFoldDB" id="A0A836KKV7"/>
<proteinExistence type="predicted"/>
<feature type="region of interest" description="Disordered" evidence="1">
    <location>
        <begin position="505"/>
        <end position="527"/>
    </location>
</feature>
<evidence type="ECO:0000313" key="2">
    <source>
        <dbReference type="EMBL" id="KAG5479389.1"/>
    </source>
</evidence>
<organism evidence="2 3">
    <name type="scientific">Leishmania martiniquensis</name>
    <dbReference type="NCBI Taxonomy" id="1580590"/>
    <lineage>
        <taxon>Eukaryota</taxon>
        <taxon>Discoba</taxon>
        <taxon>Euglenozoa</taxon>
        <taxon>Kinetoplastea</taxon>
        <taxon>Metakinetoplastina</taxon>
        <taxon>Trypanosomatida</taxon>
        <taxon>Trypanosomatidae</taxon>
        <taxon>Leishmaniinae</taxon>
        <taxon>Leishmania</taxon>
    </lineage>
</organism>
<keyword evidence="3" id="KW-1185">Reference proteome</keyword>
<dbReference type="EMBL" id="JAFEUZ010000021">
    <property type="protein sequence ID" value="KAG5479389.1"/>
    <property type="molecule type" value="Genomic_DNA"/>
</dbReference>
<comment type="caution">
    <text evidence="2">The sequence shown here is derived from an EMBL/GenBank/DDBJ whole genome shotgun (WGS) entry which is preliminary data.</text>
</comment>
<accession>A0A836KKV7</accession>
<gene>
    <name evidence="2" type="ORF">LSCM1_04649</name>
</gene>
<feature type="compositionally biased region" description="Basic and acidic residues" evidence="1">
    <location>
        <begin position="233"/>
        <end position="244"/>
    </location>
</feature>
<evidence type="ECO:0000313" key="3">
    <source>
        <dbReference type="Proteomes" id="UP000673552"/>
    </source>
</evidence>
<evidence type="ECO:0000256" key="1">
    <source>
        <dbReference type="SAM" id="MobiDB-lite"/>
    </source>
</evidence>
<dbReference type="KEGG" id="lmat:92514659"/>
<protein>
    <submittedName>
        <fullName evidence="2">Uncharacterized protein</fullName>
    </submittedName>
</protein>
<dbReference type="Proteomes" id="UP000673552">
    <property type="component" value="Chromosome 21"/>
</dbReference>
<reference evidence="2 3" key="1">
    <citation type="submission" date="2021-03" db="EMBL/GenBank/DDBJ databases">
        <title>Leishmania (Mundinia) martiniquensis Genome sequencing and assembly.</title>
        <authorList>
            <person name="Almutairi H."/>
            <person name="Gatherer D."/>
        </authorList>
    </citation>
    <scope>NUCLEOTIDE SEQUENCE [LARGE SCALE GENOMIC DNA]</scope>
    <source>
        <strain evidence="2">LSCM1</strain>
    </source>
</reference>
<dbReference type="RefSeq" id="XP_067178944.1">
    <property type="nucleotide sequence ID" value="XM_067322147.1"/>
</dbReference>
<sequence length="642" mass="69984">MSAISSFVLECARAGRWVRGLMALQEQNLSTDPPIRGACVALAEAVSPYSWATALSLLLPTDALRHSQEVCRVVDTVARHAEMPVDVFESSMEALLRALPQLSQSGRHPAPGSFGQLEVRVPCELPAPMMPSIPIQQQVFLSATRWCGWETAVRLLACLAAPPPRACVERVQALRALRHCILHDVGPFLGWGSSAALPSARDSAVGLLLGSPQGKSLAEQMERMEPSSARRYSARDRRELSRLRDQKRQQLLQCTQEEEGALARQAVEDGSPSALSVCAALRMVVRPPSPLFAVAPHVLWRHMLPLVQSCRLTPDIALLYGRAAGLCTPQAWETTANRLNGAEVRDAQLHRQLTMWVVSRGSWIAALERLSQPHRDASGAVPGRSGESATDAGCADEAATSLDCVLRSAAPASYVLRAVPPKSRPWYRLLSPRHVTASFTRQIAGALARGVRLDEIQLSEAGKEWAARGRWEAALALYYRFPLPEFQKYATRSLLTARPALPPVPSVSHPPSCDLQKGSDPIPRSSSKGSGALYAYAVLQLLVPRDGVRYNHASPPRPAPPLGAFPACLVIDAAADWSEAVAIFRACVRRGTRCNPQLLSTLMRRQDLPPEELSQILKSYPAAVNDGVRRRAKENFGIDLHT</sequence>